<evidence type="ECO:0000256" key="4">
    <source>
        <dbReference type="ARBA" id="ARBA00022729"/>
    </source>
</evidence>
<dbReference type="KEGG" id="dbc:MFMK1_002257"/>
<dbReference type="SUPFAM" id="SSF48695">
    <property type="entry name" value="Multiheme cytochromes"/>
    <property type="match status" value="1"/>
</dbReference>
<sequence>MGSKKLYTERRPKKGKGRLLIIYLVIAVVGFGLGSYLKYSSNPNACSGCHAMKPQVKTWQVTAHNNIKCDACHKNVSLPTFAFRQMTERYKLPLTTDVLVEDETCLGCHNPKRIVTPPGDLVIPHYLHLEKGIDCIDCHDNVTHANVSEKVIAAGIDPNTFTIDDAAKVATMGNRIPMDKCMECHNGAMATRDCNACHNDKTAPTNHGNETWAIRHGIEAFKNVDGCNACHEYDVAKKGEFQSEDDTLINVRKVARTNAFCYNCHIDRPQSHTKVYSVDHPEKARAFPEGCLACHNKDKEEQVVSAPTTQVYCEQCHFSLHPADWEPNHKNKVHQDGDAQCYDCHDASSCASCHKQARKDGRI</sequence>
<accession>A0AAU0UP93</accession>
<feature type="transmembrane region" description="Helical" evidence="7">
    <location>
        <begin position="20"/>
        <end position="39"/>
    </location>
</feature>
<organism evidence="9 10">
    <name type="scientific">Metallumcola ferriviriculae</name>
    <dbReference type="NCBI Taxonomy" id="3039180"/>
    <lineage>
        <taxon>Bacteria</taxon>
        <taxon>Bacillati</taxon>
        <taxon>Bacillota</taxon>
        <taxon>Clostridia</taxon>
        <taxon>Neomoorellales</taxon>
        <taxon>Desulfitibacteraceae</taxon>
        <taxon>Metallumcola</taxon>
    </lineage>
</organism>
<dbReference type="RefSeq" id="WP_366921840.1">
    <property type="nucleotide sequence ID" value="NZ_CP121694.1"/>
</dbReference>
<protein>
    <submittedName>
        <fullName evidence="9">NapC/NirT family cytochrome c</fullName>
    </submittedName>
</protein>
<gene>
    <name evidence="9" type="ORF">MFMK1_002257</name>
</gene>
<evidence type="ECO:0000256" key="2">
    <source>
        <dbReference type="ARBA" id="ARBA00022617"/>
    </source>
</evidence>
<evidence type="ECO:0000256" key="1">
    <source>
        <dbReference type="ARBA" id="ARBA00022448"/>
    </source>
</evidence>
<dbReference type="Pfam" id="PF14522">
    <property type="entry name" value="Cytochrome_C7"/>
    <property type="match status" value="1"/>
</dbReference>
<evidence type="ECO:0000313" key="9">
    <source>
        <dbReference type="EMBL" id="WRO22428.1"/>
    </source>
</evidence>
<dbReference type="InterPro" id="IPR038266">
    <property type="entry name" value="NapC/NirT_cytc_sf"/>
</dbReference>
<dbReference type="Proteomes" id="UP001329915">
    <property type="component" value="Chromosome"/>
</dbReference>
<dbReference type="GO" id="GO:0046872">
    <property type="term" value="F:metal ion binding"/>
    <property type="evidence" value="ECO:0007669"/>
    <property type="project" value="UniProtKB-KW"/>
</dbReference>
<dbReference type="InterPro" id="IPR036280">
    <property type="entry name" value="Multihaem_cyt_sf"/>
</dbReference>
<evidence type="ECO:0000256" key="7">
    <source>
        <dbReference type="SAM" id="Phobius"/>
    </source>
</evidence>
<dbReference type="Gene3D" id="3.90.10.10">
    <property type="entry name" value="Cytochrome C3"/>
    <property type="match status" value="1"/>
</dbReference>
<evidence type="ECO:0000256" key="6">
    <source>
        <dbReference type="ARBA" id="ARBA00023004"/>
    </source>
</evidence>
<dbReference type="InterPro" id="IPR029467">
    <property type="entry name" value="Cyt_c7-like"/>
</dbReference>
<dbReference type="EMBL" id="CP121694">
    <property type="protein sequence ID" value="WRO22428.1"/>
    <property type="molecule type" value="Genomic_DNA"/>
</dbReference>
<feature type="domain" description="Cytochrome c7-like" evidence="8">
    <location>
        <begin position="123"/>
        <end position="199"/>
    </location>
</feature>
<proteinExistence type="predicted"/>
<name>A0AAU0UP93_9FIRM</name>
<evidence type="ECO:0000313" key="10">
    <source>
        <dbReference type="Proteomes" id="UP001329915"/>
    </source>
</evidence>
<dbReference type="Gene3D" id="1.10.3820.10">
    <property type="entry name" value="Di-heme elbow motif domain"/>
    <property type="match status" value="1"/>
</dbReference>
<evidence type="ECO:0000256" key="5">
    <source>
        <dbReference type="ARBA" id="ARBA00022982"/>
    </source>
</evidence>
<keyword evidence="3" id="KW-0479">Metal-binding</keyword>
<dbReference type="InterPro" id="IPR051829">
    <property type="entry name" value="Multiheme_Cytochr_ET"/>
</dbReference>
<keyword evidence="1" id="KW-0813">Transport</keyword>
<keyword evidence="2" id="KW-0349">Heme</keyword>
<keyword evidence="5" id="KW-0249">Electron transport</keyword>
<keyword evidence="10" id="KW-1185">Reference proteome</keyword>
<keyword evidence="4" id="KW-0732">Signal</keyword>
<evidence type="ECO:0000256" key="3">
    <source>
        <dbReference type="ARBA" id="ARBA00022723"/>
    </source>
</evidence>
<keyword evidence="6" id="KW-0408">Iron</keyword>
<reference evidence="9 10" key="1">
    <citation type="submission" date="2023-04" db="EMBL/GenBank/DDBJ databases">
        <authorList>
            <person name="Hsu D."/>
        </authorList>
    </citation>
    <scope>NUCLEOTIDE SEQUENCE [LARGE SCALE GENOMIC DNA]</scope>
    <source>
        <strain evidence="9 10">MK1</strain>
    </source>
</reference>
<keyword evidence="7" id="KW-1133">Transmembrane helix</keyword>
<dbReference type="PANTHER" id="PTHR35038">
    <property type="entry name" value="DISSIMILATORY SULFITE REDUCTASE SIRA"/>
    <property type="match status" value="1"/>
</dbReference>
<keyword evidence="7" id="KW-0812">Transmembrane</keyword>
<dbReference type="AlphaFoldDB" id="A0AAU0UP93"/>
<evidence type="ECO:0000259" key="8">
    <source>
        <dbReference type="Pfam" id="PF14522"/>
    </source>
</evidence>
<keyword evidence="7" id="KW-0472">Membrane</keyword>